<evidence type="ECO:0000313" key="3">
    <source>
        <dbReference type="Proteomes" id="UP000027982"/>
    </source>
</evidence>
<protein>
    <recommendedName>
        <fullName evidence="4">GYF domain-containing protein</fullName>
    </recommendedName>
</protein>
<evidence type="ECO:0008006" key="4">
    <source>
        <dbReference type="Google" id="ProtNLM"/>
    </source>
</evidence>
<accession>A0A068NZ23</accession>
<keyword evidence="3" id="KW-1185">Reference proteome</keyword>
<keyword evidence="1" id="KW-1133">Transmembrane helix</keyword>
<dbReference type="HOGENOM" id="CLU_1701635_0_0_0"/>
<dbReference type="AlphaFoldDB" id="A0A068NZ23"/>
<sequence>MEYFVIGADGKEYGPATLDQLRQWAQEGRVMPHTMLKNFNTGQVAAASTISGIFPDTAGTVPPPGQGANWNQPPSPYPRQAVGYAVDDGNKDIWGAIIRSVLALVFFFAFHGIGLIFAAYGVYYAIQANSKGHRHGKTALAISIVTLVVIGIGWLLRAKAATGS</sequence>
<name>A0A068NZ23_FIMGI</name>
<feature type="transmembrane region" description="Helical" evidence="1">
    <location>
        <begin position="138"/>
        <end position="156"/>
    </location>
</feature>
<evidence type="ECO:0000256" key="1">
    <source>
        <dbReference type="SAM" id="Phobius"/>
    </source>
</evidence>
<dbReference type="EMBL" id="CP007139">
    <property type="protein sequence ID" value="AIE87824.1"/>
    <property type="molecule type" value="Genomic_DNA"/>
</dbReference>
<reference evidence="2 3" key="1">
    <citation type="journal article" date="2014" name="PLoS ONE">
        <title>The first complete genome sequence of the class fimbriimonadia in the phylum armatimonadetes.</title>
        <authorList>
            <person name="Hu Z.Y."/>
            <person name="Wang Y.Z."/>
            <person name="Im W.T."/>
            <person name="Wang S.Y."/>
            <person name="Zhao G.P."/>
            <person name="Zheng H.J."/>
            <person name="Quan Z.X."/>
        </authorList>
    </citation>
    <scope>NUCLEOTIDE SEQUENCE [LARGE SCALE GENOMIC DNA]</scope>
    <source>
        <strain evidence="2">Gsoil 348</strain>
    </source>
</reference>
<proteinExistence type="predicted"/>
<dbReference type="Proteomes" id="UP000027982">
    <property type="component" value="Chromosome"/>
</dbReference>
<dbReference type="RefSeq" id="WP_025228298.1">
    <property type="nucleotide sequence ID" value="NZ_CP007139.1"/>
</dbReference>
<keyword evidence="1" id="KW-0812">Transmembrane</keyword>
<dbReference type="STRING" id="661478.OP10G_4456"/>
<dbReference type="OrthoDB" id="192441at2"/>
<gene>
    <name evidence="2" type="ORF">OP10G_4456</name>
</gene>
<dbReference type="KEGG" id="fgi:OP10G_4456"/>
<feature type="transmembrane region" description="Helical" evidence="1">
    <location>
        <begin position="101"/>
        <end position="126"/>
    </location>
</feature>
<keyword evidence="1" id="KW-0472">Membrane</keyword>
<organism evidence="2 3">
    <name type="scientific">Fimbriimonas ginsengisoli Gsoil 348</name>
    <dbReference type="NCBI Taxonomy" id="661478"/>
    <lineage>
        <taxon>Bacteria</taxon>
        <taxon>Bacillati</taxon>
        <taxon>Armatimonadota</taxon>
        <taxon>Fimbriimonadia</taxon>
        <taxon>Fimbriimonadales</taxon>
        <taxon>Fimbriimonadaceae</taxon>
        <taxon>Fimbriimonas</taxon>
    </lineage>
</organism>
<evidence type="ECO:0000313" key="2">
    <source>
        <dbReference type="EMBL" id="AIE87824.1"/>
    </source>
</evidence>